<protein>
    <submittedName>
        <fullName evidence="6">Hemolysin A</fullName>
    </submittedName>
</protein>
<keyword evidence="2" id="KW-0444">Lipid biosynthesis</keyword>
<accession>A0AA37WDD4</accession>
<evidence type="ECO:0000256" key="1">
    <source>
        <dbReference type="ARBA" id="ARBA00005189"/>
    </source>
</evidence>
<evidence type="ECO:0000313" key="7">
    <source>
        <dbReference type="Proteomes" id="UP001156666"/>
    </source>
</evidence>
<gene>
    <name evidence="6" type="ORF">GCM10007940_04070</name>
</gene>
<dbReference type="EMBL" id="BSOH01000001">
    <property type="protein sequence ID" value="GLR15792.1"/>
    <property type="molecule type" value="Genomic_DNA"/>
</dbReference>
<organism evidence="6 7">
    <name type="scientific">Portibacter lacus</name>
    <dbReference type="NCBI Taxonomy" id="1099794"/>
    <lineage>
        <taxon>Bacteria</taxon>
        <taxon>Pseudomonadati</taxon>
        <taxon>Bacteroidota</taxon>
        <taxon>Saprospiria</taxon>
        <taxon>Saprospirales</taxon>
        <taxon>Haliscomenobacteraceae</taxon>
        <taxon>Portibacter</taxon>
    </lineage>
</organism>
<comment type="pathway">
    <text evidence="1">Lipid metabolism.</text>
</comment>
<reference evidence="6" key="1">
    <citation type="journal article" date="2014" name="Int. J. Syst. Evol. Microbiol.">
        <title>Complete genome sequence of Corynebacterium casei LMG S-19264T (=DSM 44701T), isolated from a smear-ripened cheese.</title>
        <authorList>
            <consortium name="US DOE Joint Genome Institute (JGI-PGF)"/>
            <person name="Walter F."/>
            <person name="Albersmeier A."/>
            <person name="Kalinowski J."/>
            <person name="Ruckert C."/>
        </authorList>
    </citation>
    <scope>NUCLEOTIDE SEQUENCE</scope>
    <source>
        <strain evidence="6">NBRC 108769</strain>
    </source>
</reference>
<keyword evidence="4" id="KW-0443">Lipid metabolism</keyword>
<name>A0AA37WDD4_9BACT</name>
<keyword evidence="7" id="KW-1185">Reference proteome</keyword>
<evidence type="ECO:0000256" key="2">
    <source>
        <dbReference type="ARBA" id="ARBA00022516"/>
    </source>
</evidence>
<evidence type="ECO:0000256" key="5">
    <source>
        <dbReference type="ARBA" id="ARBA00023315"/>
    </source>
</evidence>
<dbReference type="Proteomes" id="UP001156666">
    <property type="component" value="Unassembled WGS sequence"/>
</dbReference>
<evidence type="ECO:0000256" key="4">
    <source>
        <dbReference type="ARBA" id="ARBA00023098"/>
    </source>
</evidence>
<reference evidence="6" key="2">
    <citation type="submission" date="2023-01" db="EMBL/GenBank/DDBJ databases">
        <title>Draft genome sequence of Portibacter lacus strain NBRC 108769.</title>
        <authorList>
            <person name="Sun Q."/>
            <person name="Mori K."/>
        </authorList>
    </citation>
    <scope>NUCLEOTIDE SEQUENCE</scope>
    <source>
        <strain evidence="6">NBRC 108769</strain>
    </source>
</reference>
<evidence type="ECO:0000313" key="6">
    <source>
        <dbReference type="EMBL" id="GLR15792.1"/>
    </source>
</evidence>
<keyword evidence="3" id="KW-0808">Transferase</keyword>
<proteinExistence type="predicted"/>
<dbReference type="GO" id="GO:0016746">
    <property type="term" value="F:acyltransferase activity"/>
    <property type="evidence" value="ECO:0007669"/>
    <property type="project" value="UniProtKB-KW"/>
</dbReference>
<evidence type="ECO:0000256" key="3">
    <source>
        <dbReference type="ARBA" id="ARBA00022679"/>
    </source>
</evidence>
<dbReference type="PANTHER" id="PTHR37323">
    <property type="entry name" value="GCN5-RELATED N-ACETYLTRANSFERASE"/>
    <property type="match status" value="1"/>
</dbReference>
<comment type="caution">
    <text evidence="6">The sequence shown here is derived from an EMBL/GenBank/DDBJ whole genome shotgun (WGS) entry which is preliminary data.</text>
</comment>
<dbReference type="AlphaFoldDB" id="A0AA37WDD4"/>
<dbReference type="RefSeq" id="WP_235294630.1">
    <property type="nucleotide sequence ID" value="NZ_BSOH01000001.1"/>
</dbReference>
<sequence length="343" mass="40300">MKKVLEAKPLEVDPMDYFDEKKKVFSNIPVFPLITEEEIEKAILESIDKEKFAQEIEGILAYSKKKKSFVKDTAYIICLINWDRCPELSQLLTIMREWAFRNEGGGVGENDYDNFDELDKMEQLIILDTEAESVIGTIIGGYRYMVHDKDSYHTGPMGDHFVFSETWKNEKWIELGRSFINPWYQKRHQRLSFDLVLHGLGYIYAKNMDALGYFGKITLYNVYERQGADKFFLAVGKEYFRQSDDVTVVPSERIAEGELSADQREMLERDIFKGLFYMLRKDYQINMVPIMAVYNRMTDLEKMYYFGAFKHYSFGDSIEMGIAIAFNDIYETIIEKFARPYMT</sequence>
<dbReference type="PANTHER" id="PTHR37323:SF1">
    <property type="entry name" value="L-ORNITHINE N(ALPHA)-ACYLTRANSFERASE"/>
    <property type="match status" value="1"/>
</dbReference>
<dbReference type="InterPro" id="IPR016181">
    <property type="entry name" value="Acyl_CoA_acyltransferase"/>
</dbReference>
<dbReference type="SUPFAM" id="SSF55729">
    <property type="entry name" value="Acyl-CoA N-acyltransferases (Nat)"/>
    <property type="match status" value="1"/>
</dbReference>
<dbReference type="InterPro" id="IPR052351">
    <property type="entry name" value="Ornithine_N-alpha-AT"/>
</dbReference>
<keyword evidence="5" id="KW-0012">Acyltransferase</keyword>
<dbReference type="GO" id="GO:0006629">
    <property type="term" value="P:lipid metabolic process"/>
    <property type="evidence" value="ECO:0007669"/>
    <property type="project" value="UniProtKB-KW"/>
</dbReference>
<dbReference type="Pfam" id="PF13444">
    <property type="entry name" value="Acetyltransf_5"/>
    <property type="match status" value="1"/>
</dbReference>